<dbReference type="PANTHER" id="PTHR15512:SF2">
    <property type="match status" value="1"/>
</dbReference>
<reference evidence="2" key="3">
    <citation type="submission" date="2025-08" db="UniProtKB">
        <authorList>
            <consortium name="Ensembl"/>
        </authorList>
    </citation>
    <scope>IDENTIFICATION</scope>
</reference>
<feature type="domain" description="TERF1-interacting nuclear factor 2 N-terminal" evidence="1">
    <location>
        <begin position="10"/>
        <end position="55"/>
    </location>
</feature>
<dbReference type="Proteomes" id="UP000265100">
    <property type="component" value="Chromosome 23"/>
</dbReference>
<dbReference type="GO" id="GO:0070187">
    <property type="term" value="C:shelterin complex"/>
    <property type="evidence" value="ECO:0007669"/>
    <property type="project" value="InterPro"/>
</dbReference>
<accession>A0A3P8NNE5</accession>
<reference evidence="2 3" key="1">
    <citation type="submission" date="2018-05" db="EMBL/GenBank/DDBJ databases">
        <authorList>
            <person name="Datahose"/>
        </authorList>
    </citation>
    <scope>NUCLEOTIDE SEQUENCE</scope>
</reference>
<dbReference type="GO" id="GO:1904356">
    <property type="term" value="P:regulation of telomere maintenance via telomere lengthening"/>
    <property type="evidence" value="ECO:0007669"/>
    <property type="project" value="TreeGrafter"/>
</dbReference>
<keyword evidence="3" id="KW-1185">Reference proteome</keyword>
<dbReference type="Pfam" id="PF14973">
    <property type="entry name" value="TINF2_N"/>
    <property type="match status" value="1"/>
</dbReference>
<dbReference type="GO" id="GO:0042162">
    <property type="term" value="F:telomeric DNA binding"/>
    <property type="evidence" value="ECO:0007669"/>
    <property type="project" value="TreeGrafter"/>
</dbReference>
<dbReference type="InterPro" id="IPR039098">
    <property type="entry name" value="TINF2"/>
</dbReference>
<protein>
    <recommendedName>
        <fullName evidence="1">TERF1-interacting nuclear factor 2 N-terminal domain-containing protein</fullName>
    </recommendedName>
</protein>
<dbReference type="AlphaFoldDB" id="A0A3P8NNE5"/>
<evidence type="ECO:0000313" key="3">
    <source>
        <dbReference type="Proteomes" id="UP000265100"/>
    </source>
</evidence>
<organism evidence="2 3">
    <name type="scientific">Astatotilapia calliptera</name>
    <name type="common">Eastern happy</name>
    <name type="synonym">Chromis callipterus</name>
    <dbReference type="NCBI Taxonomy" id="8154"/>
    <lineage>
        <taxon>Eukaryota</taxon>
        <taxon>Metazoa</taxon>
        <taxon>Chordata</taxon>
        <taxon>Craniata</taxon>
        <taxon>Vertebrata</taxon>
        <taxon>Euteleostomi</taxon>
        <taxon>Actinopterygii</taxon>
        <taxon>Neopterygii</taxon>
        <taxon>Teleostei</taxon>
        <taxon>Neoteleostei</taxon>
        <taxon>Acanthomorphata</taxon>
        <taxon>Ovalentaria</taxon>
        <taxon>Cichlomorphae</taxon>
        <taxon>Cichliformes</taxon>
        <taxon>Cichlidae</taxon>
        <taxon>African cichlids</taxon>
        <taxon>Pseudocrenilabrinae</taxon>
        <taxon>Haplochromini</taxon>
        <taxon>Astatotilapia</taxon>
    </lineage>
</organism>
<dbReference type="STRING" id="8154.ENSACLP00000006269"/>
<reference evidence="2" key="4">
    <citation type="submission" date="2025-09" db="UniProtKB">
        <authorList>
            <consortium name="Ensembl"/>
        </authorList>
    </citation>
    <scope>IDENTIFICATION</scope>
</reference>
<dbReference type="Bgee" id="ENSACLG00000004233">
    <property type="expression patterns" value="Expressed in testis and 7 other cell types or tissues"/>
</dbReference>
<dbReference type="GO" id="GO:0016233">
    <property type="term" value="P:telomere capping"/>
    <property type="evidence" value="ECO:0007669"/>
    <property type="project" value="InterPro"/>
</dbReference>
<dbReference type="InterPro" id="IPR029400">
    <property type="entry name" value="TINF2_N"/>
</dbReference>
<dbReference type="Ensembl" id="ENSACLT00000006412.2">
    <property type="protein sequence ID" value="ENSACLP00000006269.2"/>
    <property type="gene ID" value="ENSACLG00000004233.2"/>
</dbReference>
<evidence type="ECO:0000313" key="2">
    <source>
        <dbReference type="Ensembl" id="ENSACLP00000006269.2"/>
    </source>
</evidence>
<evidence type="ECO:0000259" key="1">
    <source>
        <dbReference type="Pfam" id="PF14973"/>
    </source>
</evidence>
<dbReference type="GeneTree" id="ENSGT01150000289980"/>
<reference evidence="3" key="2">
    <citation type="submission" date="2023-03" db="EMBL/GenBank/DDBJ databases">
        <authorList>
            <consortium name="Wellcome Sanger Institute Data Sharing"/>
        </authorList>
    </citation>
    <scope>NUCLEOTIDE SEQUENCE [LARGE SCALE GENOMIC DNA]</scope>
</reference>
<name>A0A3P8NNE5_ASTCA</name>
<sequence length="190" mass="21614">PLRLLTAAMWQVARHEMVRHYGMLEDFVSLVTEAVPQLLTDRQRCLLLLALRAKVGVLQGENFLFVSRLFSQQLDEDVSESATLNYQLHTKFDSALQSLISDFLSRIEQLFPVPDFKQAASWFDAAPSGLEDCLQKADKDDLRELLTNQTCLQGQSLATESSELENQNQNQNQNTLLIPGGNYFNYYLII</sequence>
<proteinExistence type="predicted"/>
<dbReference type="PANTHER" id="PTHR15512">
    <property type="entry name" value="TERF1-INTERACTING NUCLEAR FACTOR 2"/>
    <property type="match status" value="1"/>
</dbReference>